<accession>A0A5D2EN85</accession>
<feature type="transmembrane region" description="Helical" evidence="1">
    <location>
        <begin position="31"/>
        <end position="58"/>
    </location>
</feature>
<protein>
    <submittedName>
        <fullName evidence="2">Uncharacterized protein</fullName>
    </submittedName>
</protein>
<dbReference type="EMBL" id="CM017698">
    <property type="protein sequence ID" value="TYG94960.1"/>
    <property type="molecule type" value="Genomic_DNA"/>
</dbReference>
<organism evidence="2 3">
    <name type="scientific">Gossypium darwinii</name>
    <name type="common">Darwin's cotton</name>
    <name type="synonym">Gossypium barbadense var. darwinii</name>
    <dbReference type="NCBI Taxonomy" id="34276"/>
    <lineage>
        <taxon>Eukaryota</taxon>
        <taxon>Viridiplantae</taxon>
        <taxon>Streptophyta</taxon>
        <taxon>Embryophyta</taxon>
        <taxon>Tracheophyta</taxon>
        <taxon>Spermatophyta</taxon>
        <taxon>Magnoliopsida</taxon>
        <taxon>eudicotyledons</taxon>
        <taxon>Gunneridae</taxon>
        <taxon>Pentapetalae</taxon>
        <taxon>rosids</taxon>
        <taxon>malvids</taxon>
        <taxon>Malvales</taxon>
        <taxon>Malvaceae</taxon>
        <taxon>Malvoideae</taxon>
        <taxon>Gossypium</taxon>
    </lineage>
</organism>
<evidence type="ECO:0000313" key="2">
    <source>
        <dbReference type="EMBL" id="TYG94960.1"/>
    </source>
</evidence>
<reference evidence="2 3" key="1">
    <citation type="submission" date="2019-06" db="EMBL/GenBank/DDBJ databases">
        <title>WGS assembly of Gossypium darwinii.</title>
        <authorList>
            <person name="Chen Z.J."/>
            <person name="Sreedasyam A."/>
            <person name="Ando A."/>
            <person name="Song Q."/>
            <person name="De L."/>
            <person name="Hulse-Kemp A."/>
            <person name="Ding M."/>
            <person name="Ye W."/>
            <person name="Kirkbride R."/>
            <person name="Jenkins J."/>
            <person name="Plott C."/>
            <person name="Lovell J."/>
            <person name="Lin Y.-M."/>
            <person name="Vaughn R."/>
            <person name="Liu B."/>
            <person name="Li W."/>
            <person name="Simpson S."/>
            <person name="Scheffler B."/>
            <person name="Saski C."/>
            <person name="Grover C."/>
            <person name="Hu G."/>
            <person name="Conover J."/>
            <person name="Carlson J."/>
            <person name="Shu S."/>
            <person name="Boston L."/>
            <person name="Williams M."/>
            <person name="Peterson D."/>
            <person name="Mcgee K."/>
            <person name="Jones D."/>
            <person name="Wendel J."/>
            <person name="Stelly D."/>
            <person name="Grimwood J."/>
            <person name="Schmutz J."/>
        </authorList>
    </citation>
    <scope>NUCLEOTIDE SEQUENCE [LARGE SCALE GENOMIC DNA]</scope>
    <source>
        <strain evidence="2">1808015.09</strain>
    </source>
</reference>
<keyword evidence="1" id="KW-1133">Transmembrane helix</keyword>
<evidence type="ECO:0000256" key="1">
    <source>
        <dbReference type="SAM" id="Phobius"/>
    </source>
</evidence>
<keyword evidence="1" id="KW-0472">Membrane</keyword>
<dbReference type="AlphaFoldDB" id="A0A5D2EN85"/>
<proteinExistence type="predicted"/>
<name>A0A5D2EN85_GOSDA</name>
<gene>
    <name evidence="2" type="ORF">ES288_A11G229600v1</name>
</gene>
<dbReference type="Proteomes" id="UP000323506">
    <property type="component" value="Chromosome A11"/>
</dbReference>
<sequence>MRPPLLVLLRGVYTDTRKGQEEKKMKSIDTIVSLVVVNLSYIYIYMVVIVEPVLFFYMF</sequence>
<keyword evidence="1" id="KW-0812">Transmembrane</keyword>
<evidence type="ECO:0000313" key="3">
    <source>
        <dbReference type="Proteomes" id="UP000323506"/>
    </source>
</evidence>
<keyword evidence="3" id="KW-1185">Reference proteome</keyword>